<dbReference type="AlphaFoldDB" id="A0A0R1S962"/>
<dbReference type="SUPFAM" id="SSF53067">
    <property type="entry name" value="Actin-like ATPase domain"/>
    <property type="match status" value="1"/>
</dbReference>
<sequence length="294" mass="31231">MKNLALIDVGGTTIKYGLWDGANQELTKKGQIPTPKSLNAYYTALTEIVTAFKTSDQVVGVAMSTPGAVNKATGMIEGSSALPYIHYFDIQSEFETRFGLPVVMENDANCAALAEIGNGAAQGLANVLLLVLGTGVGGAVVQNGQVQHGAHLLGGEFGYMLTADGSILSNVGTAVRMAERYNQQAQTDYTGQEVFALAQQGDALAQKEAQVMYDSLAQAIYNLQYSFDPEAIIIGGGVSQADFLIPALEKAIQKILNQVEIAAVTPKLVTCQYHNDANLIGAMVDFKQTYPDLI</sequence>
<dbReference type="STRING" id="1423747.FC69_GL001222"/>
<dbReference type="CDD" id="cd24152">
    <property type="entry name" value="ASKHA_NBD_ROK-like"/>
    <property type="match status" value="1"/>
</dbReference>
<dbReference type="Gene3D" id="3.30.420.40">
    <property type="match status" value="2"/>
</dbReference>
<dbReference type="RefSeq" id="WP_056950011.1">
    <property type="nucleotide sequence ID" value="NZ_AZEX01000002.1"/>
</dbReference>
<dbReference type="PANTHER" id="PTHR18964:SF170">
    <property type="entry name" value="SUGAR KINASE"/>
    <property type="match status" value="1"/>
</dbReference>
<evidence type="ECO:0000256" key="1">
    <source>
        <dbReference type="ARBA" id="ARBA00006479"/>
    </source>
</evidence>
<dbReference type="PATRIC" id="fig|1423747.3.peg.1247"/>
<protein>
    <submittedName>
        <fullName evidence="2">ROK family protein</fullName>
    </submittedName>
</protein>
<dbReference type="Pfam" id="PF00480">
    <property type="entry name" value="ROK"/>
    <property type="match status" value="1"/>
</dbReference>
<dbReference type="InterPro" id="IPR043129">
    <property type="entry name" value="ATPase_NBD"/>
</dbReference>
<comment type="caution">
    <text evidence="2">The sequence shown here is derived from an EMBL/GenBank/DDBJ whole genome shotgun (WGS) entry which is preliminary data.</text>
</comment>
<dbReference type="eggNOG" id="COG1940">
    <property type="taxonomic scope" value="Bacteria"/>
</dbReference>
<gene>
    <name evidence="2" type="ORF">FC69_GL001222</name>
</gene>
<evidence type="ECO:0000313" key="3">
    <source>
        <dbReference type="Proteomes" id="UP000051264"/>
    </source>
</evidence>
<accession>A0A0R1S962</accession>
<dbReference type="Proteomes" id="UP000051264">
    <property type="component" value="Unassembled WGS sequence"/>
</dbReference>
<dbReference type="InterPro" id="IPR000600">
    <property type="entry name" value="ROK"/>
</dbReference>
<proteinExistence type="inferred from homology"/>
<dbReference type="PANTHER" id="PTHR18964">
    <property type="entry name" value="ROK (REPRESSOR, ORF, KINASE) FAMILY"/>
    <property type="match status" value="1"/>
</dbReference>
<dbReference type="OrthoDB" id="9795247at2"/>
<dbReference type="EMBL" id="AZEX01000002">
    <property type="protein sequence ID" value="KRL62011.1"/>
    <property type="molecule type" value="Genomic_DNA"/>
</dbReference>
<evidence type="ECO:0000313" key="2">
    <source>
        <dbReference type="EMBL" id="KRL62011.1"/>
    </source>
</evidence>
<name>A0A0R1S962_9LACO</name>
<reference evidence="2 3" key="1">
    <citation type="journal article" date="2015" name="Genome Announc.">
        <title>Expanding the biotechnology potential of lactobacilli through comparative genomics of 213 strains and associated genera.</title>
        <authorList>
            <person name="Sun Z."/>
            <person name="Harris H.M."/>
            <person name="McCann A."/>
            <person name="Guo C."/>
            <person name="Argimon S."/>
            <person name="Zhang W."/>
            <person name="Yang X."/>
            <person name="Jeffery I.B."/>
            <person name="Cooney J.C."/>
            <person name="Kagawa T.F."/>
            <person name="Liu W."/>
            <person name="Song Y."/>
            <person name="Salvetti E."/>
            <person name="Wrobel A."/>
            <person name="Rasinkangas P."/>
            <person name="Parkhill J."/>
            <person name="Rea M.C."/>
            <person name="O'Sullivan O."/>
            <person name="Ritari J."/>
            <person name="Douillard F.P."/>
            <person name="Paul Ross R."/>
            <person name="Yang R."/>
            <person name="Briner A.E."/>
            <person name="Felis G.E."/>
            <person name="de Vos W.M."/>
            <person name="Barrangou R."/>
            <person name="Klaenhammer T.R."/>
            <person name="Caufield P.W."/>
            <person name="Cui Y."/>
            <person name="Zhang H."/>
            <person name="O'Toole P.W."/>
        </authorList>
    </citation>
    <scope>NUCLEOTIDE SEQUENCE [LARGE SCALE GENOMIC DNA]</scope>
    <source>
        <strain evidence="2 3">DSM 14340</strain>
    </source>
</reference>
<organism evidence="2 3">
    <name type="scientific">Latilactobacillus fuchuensis DSM 14340 = JCM 11249</name>
    <dbReference type="NCBI Taxonomy" id="1423747"/>
    <lineage>
        <taxon>Bacteria</taxon>
        <taxon>Bacillati</taxon>
        <taxon>Bacillota</taxon>
        <taxon>Bacilli</taxon>
        <taxon>Lactobacillales</taxon>
        <taxon>Lactobacillaceae</taxon>
        <taxon>Latilactobacillus</taxon>
    </lineage>
</organism>
<comment type="similarity">
    <text evidence="1">Belongs to the ROK (NagC/XylR) family.</text>
</comment>